<dbReference type="KEGG" id="mfa:Mfla_0784"/>
<evidence type="ECO:0000313" key="17">
    <source>
        <dbReference type="Proteomes" id="UP000002440"/>
    </source>
</evidence>
<evidence type="ECO:0000256" key="8">
    <source>
        <dbReference type="ARBA" id="ARBA00022679"/>
    </source>
</evidence>
<dbReference type="FunFam" id="3.20.20.20:FF:000004">
    <property type="entry name" value="Dihydropteroate synthase"/>
    <property type="match status" value="1"/>
</dbReference>
<gene>
    <name evidence="16" type="ordered locus">Mfla_0784</name>
</gene>
<dbReference type="STRING" id="265072.Mfla_0784"/>
<comment type="pathway">
    <text evidence="3 14">Cofactor biosynthesis; tetrahydrofolate biosynthesis; 7,8-dihydrofolate from 2-amino-4-hydroxy-6-hydroxymethyl-7,8-dihydropteridine diphosphate and 4-aminobenzoate: step 1/2.</text>
</comment>
<comment type="function">
    <text evidence="13 14">Catalyzes the condensation of para-aminobenzoate (pABA) with 6-hydroxymethyl-7,8-dihydropterin diphosphate (DHPt-PP) to form 7,8-dihydropteroate (H2Pte), the immediate precursor of folate derivatives.</text>
</comment>
<dbReference type="Proteomes" id="UP000002440">
    <property type="component" value="Chromosome"/>
</dbReference>
<dbReference type="eggNOG" id="COG0294">
    <property type="taxonomic scope" value="Bacteria"/>
</dbReference>
<dbReference type="NCBIfam" id="TIGR01496">
    <property type="entry name" value="DHPS"/>
    <property type="match status" value="1"/>
</dbReference>
<dbReference type="SUPFAM" id="SSF51717">
    <property type="entry name" value="Dihydropteroate synthetase-like"/>
    <property type="match status" value="1"/>
</dbReference>
<evidence type="ECO:0000256" key="3">
    <source>
        <dbReference type="ARBA" id="ARBA00004763"/>
    </source>
</evidence>
<comment type="similarity">
    <text evidence="4 14">Belongs to the DHPS family.</text>
</comment>
<evidence type="ECO:0000256" key="6">
    <source>
        <dbReference type="ARBA" id="ARBA00012458"/>
    </source>
</evidence>
<comment type="cofactor">
    <cofactor evidence="2 14">
        <name>Mg(2+)</name>
        <dbReference type="ChEBI" id="CHEBI:18420"/>
    </cofactor>
</comment>
<proteinExistence type="inferred from homology"/>
<evidence type="ECO:0000256" key="11">
    <source>
        <dbReference type="ARBA" id="ARBA00022909"/>
    </source>
</evidence>
<evidence type="ECO:0000256" key="5">
    <source>
        <dbReference type="ARBA" id="ARBA00011738"/>
    </source>
</evidence>
<evidence type="ECO:0000256" key="4">
    <source>
        <dbReference type="ARBA" id="ARBA00009503"/>
    </source>
</evidence>
<evidence type="ECO:0000256" key="12">
    <source>
        <dbReference type="ARBA" id="ARBA00030193"/>
    </source>
</evidence>
<keyword evidence="8 14" id="KW-0808">Transferase</keyword>
<dbReference type="GO" id="GO:0005829">
    <property type="term" value="C:cytosol"/>
    <property type="evidence" value="ECO:0007669"/>
    <property type="project" value="TreeGrafter"/>
</dbReference>
<dbReference type="GO" id="GO:0046656">
    <property type="term" value="P:folic acid biosynthetic process"/>
    <property type="evidence" value="ECO:0007669"/>
    <property type="project" value="UniProtKB-KW"/>
</dbReference>
<accession>Q1H385</accession>
<keyword evidence="10 14" id="KW-0460">Magnesium</keyword>
<dbReference type="RefSeq" id="WP_011479149.1">
    <property type="nucleotide sequence ID" value="NC_007947.1"/>
</dbReference>
<comment type="catalytic activity">
    <reaction evidence="1">
        <text>(7,8-dihydropterin-6-yl)methyl diphosphate + 4-aminobenzoate = 7,8-dihydropteroate + diphosphate</text>
        <dbReference type="Rhea" id="RHEA:19949"/>
        <dbReference type="ChEBI" id="CHEBI:17836"/>
        <dbReference type="ChEBI" id="CHEBI:17839"/>
        <dbReference type="ChEBI" id="CHEBI:33019"/>
        <dbReference type="ChEBI" id="CHEBI:72950"/>
        <dbReference type="EC" id="2.5.1.15"/>
    </reaction>
</comment>
<sequence>MHIPHQFICGKYQLDLTRPHVMGIVNVTPDSFSDGGRYASTELAVSHALQLAAEGADILDIGGESTRPNATPVGLEEELSRVIPVIERLAKEVEVPLSIDTYKPEVMREAVKAGAAIINDIRGLQEPGAVAVAAETNAGICIMHMQGTPQTMQQNPVYEDVVAEVRAFLLERLQACEAAGIPAERIVLDPGFGFGKRTVHNIALLNGLPDILELGRPLLVGLSRKSVLGQIVGSDVDQRLHASLAASVIAAMKGGRIIRVHDVKATVDALKVVNAVVTA</sequence>
<organism evidence="16 17">
    <name type="scientific">Methylobacillus flagellatus (strain ATCC 51484 / DSM 6875 / VKM B-1610 / KT)</name>
    <dbReference type="NCBI Taxonomy" id="265072"/>
    <lineage>
        <taxon>Bacteria</taxon>
        <taxon>Pseudomonadati</taxon>
        <taxon>Pseudomonadota</taxon>
        <taxon>Betaproteobacteria</taxon>
        <taxon>Nitrosomonadales</taxon>
        <taxon>Methylophilaceae</taxon>
        <taxon>Methylobacillus</taxon>
    </lineage>
</organism>
<dbReference type="OrthoDB" id="9811744at2"/>
<dbReference type="Gene3D" id="3.20.20.20">
    <property type="entry name" value="Dihydropteroate synthase-like"/>
    <property type="match status" value="1"/>
</dbReference>
<dbReference type="Pfam" id="PF00809">
    <property type="entry name" value="Pterin_bind"/>
    <property type="match status" value="1"/>
</dbReference>
<keyword evidence="9 14" id="KW-0479">Metal-binding</keyword>
<evidence type="ECO:0000256" key="14">
    <source>
        <dbReference type="RuleBase" id="RU361205"/>
    </source>
</evidence>
<dbReference type="EMBL" id="CP000284">
    <property type="protein sequence ID" value="ABE49052.1"/>
    <property type="molecule type" value="Genomic_DNA"/>
</dbReference>
<dbReference type="PROSITE" id="PS00793">
    <property type="entry name" value="DHPS_2"/>
    <property type="match status" value="1"/>
</dbReference>
<dbReference type="CDD" id="cd00739">
    <property type="entry name" value="DHPS"/>
    <property type="match status" value="1"/>
</dbReference>
<keyword evidence="17" id="KW-1185">Reference proteome</keyword>
<dbReference type="UniPathway" id="UPA00077">
    <property type="reaction ID" value="UER00156"/>
</dbReference>
<dbReference type="InterPro" id="IPR006390">
    <property type="entry name" value="DHP_synth_dom"/>
</dbReference>
<dbReference type="GO" id="GO:0046654">
    <property type="term" value="P:tetrahydrofolate biosynthetic process"/>
    <property type="evidence" value="ECO:0007669"/>
    <property type="project" value="UniProtKB-UniPathway"/>
</dbReference>
<evidence type="ECO:0000256" key="1">
    <source>
        <dbReference type="ARBA" id="ARBA00000012"/>
    </source>
</evidence>
<feature type="domain" description="Pterin-binding" evidence="15">
    <location>
        <begin position="19"/>
        <end position="271"/>
    </location>
</feature>
<dbReference type="GO" id="GO:0004156">
    <property type="term" value="F:dihydropteroate synthase activity"/>
    <property type="evidence" value="ECO:0007669"/>
    <property type="project" value="UniProtKB-EC"/>
</dbReference>
<dbReference type="EC" id="2.5.1.15" evidence="6 14"/>
<dbReference type="PROSITE" id="PS50972">
    <property type="entry name" value="PTERIN_BINDING"/>
    <property type="match status" value="1"/>
</dbReference>
<evidence type="ECO:0000256" key="13">
    <source>
        <dbReference type="ARBA" id="ARBA00053449"/>
    </source>
</evidence>
<evidence type="ECO:0000256" key="9">
    <source>
        <dbReference type="ARBA" id="ARBA00022723"/>
    </source>
</evidence>
<name>Q1H385_METFK</name>
<evidence type="ECO:0000256" key="10">
    <source>
        <dbReference type="ARBA" id="ARBA00022842"/>
    </source>
</evidence>
<dbReference type="InterPro" id="IPR011005">
    <property type="entry name" value="Dihydropteroate_synth-like_sf"/>
</dbReference>
<dbReference type="GO" id="GO:0046872">
    <property type="term" value="F:metal ion binding"/>
    <property type="evidence" value="ECO:0007669"/>
    <property type="project" value="UniProtKB-KW"/>
</dbReference>
<reference evidence="16 17" key="1">
    <citation type="submission" date="2006-03" db="EMBL/GenBank/DDBJ databases">
        <title>Complete sequence of Methylobacillus flagellatus KT.</title>
        <authorList>
            <consortium name="US DOE Joint Genome Institute"/>
            <person name="Copeland A."/>
            <person name="Lucas S."/>
            <person name="Lapidus A."/>
            <person name="Barry K."/>
            <person name="Detter J.C."/>
            <person name="Glavina del Rio T."/>
            <person name="Hammon N."/>
            <person name="Israni S."/>
            <person name="Dalin E."/>
            <person name="Tice H."/>
            <person name="Pitluck S."/>
            <person name="Brettin T."/>
            <person name="Bruce D."/>
            <person name="Han C."/>
            <person name="Tapia R."/>
            <person name="Saunders E."/>
            <person name="Gilna P."/>
            <person name="Schmutz J."/>
            <person name="Larimer F."/>
            <person name="Land M."/>
            <person name="Kyrpides N."/>
            <person name="Anderson I."/>
            <person name="Richardson P."/>
        </authorList>
    </citation>
    <scope>NUCLEOTIDE SEQUENCE [LARGE SCALE GENOMIC DNA]</scope>
    <source>
        <strain evidence="17">KT / ATCC 51484 / DSM 6875</strain>
    </source>
</reference>
<comment type="subunit">
    <text evidence="5">Homodimer.</text>
</comment>
<dbReference type="PANTHER" id="PTHR20941">
    <property type="entry name" value="FOLATE SYNTHESIS PROTEINS"/>
    <property type="match status" value="1"/>
</dbReference>
<dbReference type="AlphaFoldDB" id="Q1H385"/>
<dbReference type="InterPro" id="IPR000489">
    <property type="entry name" value="Pterin-binding_dom"/>
</dbReference>
<dbReference type="InterPro" id="IPR045031">
    <property type="entry name" value="DHP_synth-like"/>
</dbReference>
<dbReference type="PROSITE" id="PS00792">
    <property type="entry name" value="DHPS_1"/>
    <property type="match status" value="1"/>
</dbReference>
<evidence type="ECO:0000256" key="7">
    <source>
        <dbReference type="ARBA" id="ARBA00016919"/>
    </source>
</evidence>
<dbReference type="PANTHER" id="PTHR20941:SF1">
    <property type="entry name" value="FOLIC ACID SYNTHESIS PROTEIN FOL1"/>
    <property type="match status" value="1"/>
</dbReference>
<evidence type="ECO:0000259" key="15">
    <source>
        <dbReference type="PROSITE" id="PS50972"/>
    </source>
</evidence>
<keyword evidence="11 14" id="KW-0289">Folate biosynthesis</keyword>
<evidence type="ECO:0000313" key="16">
    <source>
        <dbReference type="EMBL" id="ABE49052.1"/>
    </source>
</evidence>
<dbReference type="HOGENOM" id="CLU_008023_0_2_4"/>
<evidence type="ECO:0000256" key="2">
    <source>
        <dbReference type="ARBA" id="ARBA00001946"/>
    </source>
</evidence>
<protein>
    <recommendedName>
        <fullName evidence="7 14">Dihydropteroate synthase</fullName>
        <shortName evidence="14">DHPS</shortName>
        <ecNumber evidence="6 14">2.5.1.15</ecNumber>
    </recommendedName>
    <alternativeName>
        <fullName evidence="12 14">Dihydropteroate pyrophosphorylase</fullName>
    </alternativeName>
</protein>